<keyword evidence="2" id="KW-0229">DNA integration</keyword>
<organism evidence="6 7">
    <name type="scientific">Kluyvera ascorbata</name>
    <dbReference type="NCBI Taxonomy" id="51288"/>
    <lineage>
        <taxon>Bacteria</taxon>
        <taxon>Pseudomonadati</taxon>
        <taxon>Pseudomonadota</taxon>
        <taxon>Gammaproteobacteria</taxon>
        <taxon>Enterobacterales</taxon>
        <taxon>Enterobacteriaceae</taxon>
        <taxon>Kluyvera</taxon>
    </lineage>
</organism>
<keyword evidence="7" id="KW-1185">Reference proteome</keyword>
<evidence type="ECO:0000313" key="6">
    <source>
        <dbReference type="EMBL" id="MEE9653554.1"/>
    </source>
</evidence>
<protein>
    <submittedName>
        <fullName evidence="6">Site-specific integrase</fullName>
    </submittedName>
</protein>
<name>A0AB35X1Z4_9ENTR</name>
<dbReference type="GO" id="GO:0006310">
    <property type="term" value="P:DNA recombination"/>
    <property type="evidence" value="ECO:0007669"/>
    <property type="project" value="UniProtKB-KW"/>
</dbReference>
<dbReference type="AlphaFoldDB" id="A0AB35X1Z4"/>
<dbReference type="Pfam" id="PF00589">
    <property type="entry name" value="Phage_integrase"/>
    <property type="match status" value="1"/>
</dbReference>
<dbReference type="PROSITE" id="PS51898">
    <property type="entry name" value="TYR_RECOMBINASE"/>
    <property type="match status" value="1"/>
</dbReference>
<dbReference type="PANTHER" id="PTHR30349:SF41">
    <property type="entry name" value="INTEGRASE_RECOMBINASE PROTEIN MJ0367-RELATED"/>
    <property type="match status" value="1"/>
</dbReference>
<dbReference type="EMBL" id="JAZKKV010000001">
    <property type="protein sequence ID" value="MEE9653554.1"/>
    <property type="molecule type" value="Genomic_DNA"/>
</dbReference>
<dbReference type="RefSeq" id="WP_331387836.1">
    <property type="nucleotide sequence ID" value="NZ_JAZKKV010000001.1"/>
</dbReference>
<dbReference type="Proteomes" id="UP001331691">
    <property type="component" value="Unassembled WGS sequence"/>
</dbReference>
<evidence type="ECO:0000259" key="5">
    <source>
        <dbReference type="PROSITE" id="PS51898"/>
    </source>
</evidence>
<proteinExistence type="inferred from homology"/>
<evidence type="ECO:0000256" key="3">
    <source>
        <dbReference type="ARBA" id="ARBA00023125"/>
    </source>
</evidence>
<dbReference type="CDD" id="cd01184">
    <property type="entry name" value="INT_C_like_1"/>
    <property type="match status" value="1"/>
</dbReference>
<evidence type="ECO:0000256" key="2">
    <source>
        <dbReference type="ARBA" id="ARBA00022908"/>
    </source>
</evidence>
<keyword evidence="4" id="KW-0233">DNA recombination</keyword>
<feature type="domain" description="Tyr recombinase" evidence="5">
    <location>
        <begin position="328"/>
        <end position="525"/>
    </location>
</feature>
<keyword evidence="3" id="KW-0238">DNA-binding</keyword>
<comment type="caution">
    <text evidence="6">The sequence shown here is derived from an EMBL/GenBank/DDBJ whole genome shotgun (WGS) entry which is preliminary data.</text>
</comment>
<dbReference type="InterPro" id="IPR050090">
    <property type="entry name" value="Tyrosine_recombinase_XerCD"/>
</dbReference>
<dbReference type="InterPro" id="IPR013762">
    <property type="entry name" value="Integrase-like_cat_sf"/>
</dbReference>
<sequence>MTDINHDNTVYPSSYFSGSPYLYGQVYTPSPDTRLTQINLLGVAKPQLVRRANGRYTIRFRLKGQTTPFLSVSTRSTDRRVATMRQRELAATAKAFMLDRPEVSLQELTEHLRSMVEQFLTDASDDYWNGLEVATLVDEKSNLKELAATQALSLDQQKGIRLALEVLTAAQQRIDTGDTSGLIKLIDDNNHTDYSTIGDSTSILKNEQGDRPVVFTQERQPEVTICSFSELVSSLLAEKVQTLKSSSYKDLSSSLNTVSRFLPEDMDLMSRSEWLAVRDAMLASEVRPSTINKLLTKAKMCLDYGLMNGQLEGRNPIERMKLTKDVDSKRRAFTDEEMERLLVRVESEYQFTRHTAHTTSEARRWASLVSVVTGARSAEVCHLTKRDIVTLDNGLVCIDINEDGDGKSVKNKHSVRLVPLTDGACGLDLKSFLEWVDMQPDEGPLFGMTPSAYSSWFNSRVLTEALGDATDVSLHSLRHWLATRMKERGANLVDAQGILGHSSQSITYDLYGKGHAVGRLAEVLKTALL</sequence>
<gene>
    <name evidence="6" type="ORF">V4836_05155</name>
</gene>
<evidence type="ECO:0000256" key="1">
    <source>
        <dbReference type="ARBA" id="ARBA00008857"/>
    </source>
</evidence>
<accession>A0AB35X1Z4</accession>
<dbReference type="SUPFAM" id="SSF56349">
    <property type="entry name" value="DNA breaking-rejoining enzymes"/>
    <property type="match status" value="1"/>
</dbReference>
<reference evidence="6 7" key="1">
    <citation type="submission" date="2023-10" db="EMBL/GenBank/DDBJ databases">
        <title>Wastewater isolates of ESBL- and carbapenemase-producing Gram-negative bacteria from New Zealand.</title>
        <authorList>
            <person name="Straub C."/>
            <person name="Weaver L."/>
            <person name="Cornelius A."/>
            <person name="Mcgill E."/>
            <person name="Dyet K."/>
            <person name="White L."/>
            <person name="Pattis I."/>
        </authorList>
    </citation>
    <scope>NUCLEOTIDE SEQUENCE [LARGE SCALE GENOMIC DNA]</scope>
    <source>
        <strain evidence="6 7">ESBL09</strain>
    </source>
</reference>
<dbReference type="GO" id="GO:0003677">
    <property type="term" value="F:DNA binding"/>
    <property type="evidence" value="ECO:0007669"/>
    <property type="project" value="UniProtKB-KW"/>
</dbReference>
<dbReference type="Gene3D" id="1.10.443.10">
    <property type="entry name" value="Intergrase catalytic core"/>
    <property type="match status" value="1"/>
</dbReference>
<dbReference type="InterPro" id="IPR002104">
    <property type="entry name" value="Integrase_catalytic"/>
</dbReference>
<comment type="similarity">
    <text evidence="1">Belongs to the 'phage' integrase family.</text>
</comment>
<dbReference type="PANTHER" id="PTHR30349">
    <property type="entry name" value="PHAGE INTEGRASE-RELATED"/>
    <property type="match status" value="1"/>
</dbReference>
<dbReference type="InterPro" id="IPR011010">
    <property type="entry name" value="DNA_brk_join_enz"/>
</dbReference>
<evidence type="ECO:0000313" key="7">
    <source>
        <dbReference type="Proteomes" id="UP001331691"/>
    </source>
</evidence>
<evidence type="ECO:0000256" key="4">
    <source>
        <dbReference type="ARBA" id="ARBA00023172"/>
    </source>
</evidence>
<dbReference type="GO" id="GO:0015074">
    <property type="term" value="P:DNA integration"/>
    <property type="evidence" value="ECO:0007669"/>
    <property type="project" value="UniProtKB-KW"/>
</dbReference>